<organism evidence="13 14">
    <name type="scientific">Mycoplasma tullyi</name>
    <dbReference type="NCBI Taxonomy" id="1612150"/>
    <lineage>
        <taxon>Bacteria</taxon>
        <taxon>Bacillati</taxon>
        <taxon>Mycoplasmatota</taxon>
        <taxon>Mollicutes</taxon>
        <taxon>Mycoplasmataceae</taxon>
        <taxon>Mycoplasma</taxon>
    </lineage>
</organism>
<evidence type="ECO:0000256" key="2">
    <source>
        <dbReference type="ARBA" id="ARBA00007663"/>
    </source>
</evidence>
<sequence>MIVLEFEKDFDEIVKAINDHKLVILPTDTVFGVVCKSKDKIYDFKKRDLSKKLIYFCSDVEQTNVKDKLFIELANRFWPGKLTLVYNKESYRIPNNPYLLKISKICGKIYSSSANISNFDPYKNWEEYYNDSYFNEYNDLVLVKGKTTSEQGSTIYDLDSNKILREGELSSVLKEFLTNNTKD</sequence>
<dbReference type="GO" id="GO:0061710">
    <property type="term" value="F:L-threonylcarbamoyladenylate synthase"/>
    <property type="evidence" value="ECO:0007669"/>
    <property type="project" value="UniProtKB-EC"/>
</dbReference>
<evidence type="ECO:0000259" key="12">
    <source>
        <dbReference type="PROSITE" id="PS51163"/>
    </source>
</evidence>
<dbReference type="PANTHER" id="PTHR17490:SF16">
    <property type="entry name" value="THREONYLCARBAMOYL-AMP SYNTHASE"/>
    <property type="match status" value="1"/>
</dbReference>
<keyword evidence="14" id="KW-1185">Reference proteome</keyword>
<dbReference type="EMBL" id="CP059674">
    <property type="protein sequence ID" value="QMT98648.1"/>
    <property type="molecule type" value="Genomic_DNA"/>
</dbReference>
<dbReference type="InterPro" id="IPR006070">
    <property type="entry name" value="Sua5-like_dom"/>
</dbReference>
<proteinExistence type="inferred from homology"/>
<dbReference type="GO" id="GO:0008033">
    <property type="term" value="P:tRNA processing"/>
    <property type="evidence" value="ECO:0007669"/>
    <property type="project" value="UniProtKB-KW"/>
</dbReference>
<evidence type="ECO:0000256" key="6">
    <source>
        <dbReference type="ARBA" id="ARBA00022694"/>
    </source>
</evidence>
<keyword evidence="9" id="KW-0067">ATP-binding</keyword>
<evidence type="ECO:0000256" key="10">
    <source>
        <dbReference type="ARBA" id="ARBA00029774"/>
    </source>
</evidence>
<evidence type="ECO:0000256" key="5">
    <source>
        <dbReference type="ARBA" id="ARBA00022679"/>
    </source>
</evidence>
<dbReference type="InterPro" id="IPR050156">
    <property type="entry name" value="TC-AMP_synthase_SUA5"/>
</dbReference>
<keyword evidence="6" id="KW-0819">tRNA processing</keyword>
<dbReference type="InterPro" id="IPR017945">
    <property type="entry name" value="DHBP_synth_RibB-like_a/b_dom"/>
</dbReference>
<dbReference type="Gene3D" id="3.90.870.10">
    <property type="entry name" value="DHBP synthase"/>
    <property type="match status" value="1"/>
</dbReference>
<dbReference type="RefSeq" id="WP_182078923.1">
    <property type="nucleotide sequence ID" value="NZ_CP059674.1"/>
</dbReference>
<dbReference type="Proteomes" id="UP000514704">
    <property type="component" value="Chromosome"/>
</dbReference>
<gene>
    <name evidence="13" type="ORF">H3143_00660</name>
</gene>
<dbReference type="PROSITE" id="PS51163">
    <property type="entry name" value="YRDC"/>
    <property type="match status" value="1"/>
</dbReference>
<dbReference type="GO" id="GO:0000049">
    <property type="term" value="F:tRNA binding"/>
    <property type="evidence" value="ECO:0007669"/>
    <property type="project" value="TreeGrafter"/>
</dbReference>
<evidence type="ECO:0000256" key="7">
    <source>
        <dbReference type="ARBA" id="ARBA00022695"/>
    </source>
</evidence>
<evidence type="ECO:0000313" key="13">
    <source>
        <dbReference type="EMBL" id="QMT98648.1"/>
    </source>
</evidence>
<comment type="catalytic activity">
    <reaction evidence="11">
        <text>L-threonine + hydrogencarbonate + ATP = L-threonylcarbamoyladenylate + diphosphate + H2O</text>
        <dbReference type="Rhea" id="RHEA:36407"/>
        <dbReference type="ChEBI" id="CHEBI:15377"/>
        <dbReference type="ChEBI" id="CHEBI:17544"/>
        <dbReference type="ChEBI" id="CHEBI:30616"/>
        <dbReference type="ChEBI" id="CHEBI:33019"/>
        <dbReference type="ChEBI" id="CHEBI:57926"/>
        <dbReference type="ChEBI" id="CHEBI:73682"/>
        <dbReference type="EC" id="2.7.7.87"/>
    </reaction>
</comment>
<evidence type="ECO:0000256" key="9">
    <source>
        <dbReference type="ARBA" id="ARBA00022840"/>
    </source>
</evidence>
<keyword evidence="4" id="KW-0963">Cytoplasm</keyword>
<evidence type="ECO:0000256" key="8">
    <source>
        <dbReference type="ARBA" id="ARBA00022741"/>
    </source>
</evidence>
<dbReference type="GO" id="GO:0006450">
    <property type="term" value="P:regulation of translational fidelity"/>
    <property type="evidence" value="ECO:0007669"/>
    <property type="project" value="TreeGrafter"/>
</dbReference>
<keyword evidence="7" id="KW-0548">Nucleotidyltransferase</keyword>
<keyword evidence="8" id="KW-0547">Nucleotide-binding</keyword>
<dbReference type="KEGG" id="mtuy:H3143_00660"/>
<feature type="domain" description="YrdC-like" evidence="12">
    <location>
        <begin position="7"/>
        <end position="169"/>
    </location>
</feature>
<dbReference type="PANTHER" id="PTHR17490">
    <property type="entry name" value="SUA5"/>
    <property type="match status" value="1"/>
</dbReference>
<evidence type="ECO:0000256" key="1">
    <source>
        <dbReference type="ARBA" id="ARBA00004496"/>
    </source>
</evidence>
<protein>
    <recommendedName>
        <fullName evidence="10">L-threonylcarbamoyladenylate synthase</fullName>
        <ecNumber evidence="3">2.7.7.87</ecNumber>
    </recommendedName>
    <alternativeName>
        <fullName evidence="10">L-threonylcarbamoyladenylate synthase</fullName>
    </alternativeName>
</protein>
<dbReference type="AlphaFoldDB" id="A0A7D7U758"/>
<dbReference type="GO" id="GO:0005524">
    <property type="term" value="F:ATP binding"/>
    <property type="evidence" value="ECO:0007669"/>
    <property type="project" value="UniProtKB-KW"/>
</dbReference>
<comment type="subcellular location">
    <subcellularLocation>
        <location evidence="1">Cytoplasm</location>
    </subcellularLocation>
</comment>
<comment type="similarity">
    <text evidence="2">Belongs to the SUA5 family.</text>
</comment>
<accession>A0A7D7U758</accession>
<name>A0A7D7U758_9MOLU</name>
<dbReference type="GO" id="GO:0005737">
    <property type="term" value="C:cytoplasm"/>
    <property type="evidence" value="ECO:0007669"/>
    <property type="project" value="UniProtKB-SubCell"/>
</dbReference>
<evidence type="ECO:0000313" key="14">
    <source>
        <dbReference type="Proteomes" id="UP000514704"/>
    </source>
</evidence>
<dbReference type="SUPFAM" id="SSF55821">
    <property type="entry name" value="YrdC/RibB"/>
    <property type="match status" value="1"/>
</dbReference>
<reference evidence="13 14" key="1">
    <citation type="journal article" date="2017" name="Int. J. Syst. Evol. Microbiol.">
        <title>Mycoplasma tullyi sp. nov., isolated from penguins of the genus Spheniscus.</title>
        <authorList>
            <person name="Yavari C.A."/>
            <person name="Ramirez A.S."/>
            <person name="Nicholas R.A.J."/>
            <person name="Radford A.D."/>
            <person name="Darby A.C."/>
            <person name="Bradbury J.M."/>
        </authorList>
    </citation>
    <scope>NUCLEOTIDE SEQUENCE [LARGE SCALE GENOMIC DNA]</scope>
    <source>
        <strain evidence="13 14">56A97T</strain>
    </source>
</reference>
<dbReference type="Pfam" id="PF01300">
    <property type="entry name" value="Sua5_yciO_yrdC"/>
    <property type="match status" value="1"/>
</dbReference>
<evidence type="ECO:0000256" key="4">
    <source>
        <dbReference type="ARBA" id="ARBA00022490"/>
    </source>
</evidence>
<evidence type="ECO:0000256" key="11">
    <source>
        <dbReference type="ARBA" id="ARBA00048366"/>
    </source>
</evidence>
<dbReference type="GO" id="GO:0003725">
    <property type="term" value="F:double-stranded RNA binding"/>
    <property type="evidence" value="ECO:0007669"/>
    <property type="project" value="InterPro"/>
</dbReference>
<dbReference type="EC" id="2.7.7.87" evidence="3"/>
<evidence type="ECO:0000256" key="3">
    <source>
        <dbReference type="ARBA" id="ARBA00012584"/>
    </source>
</evidence>
<keyword evidence="5" id="KW-0808">Transferase</keyword>